<evidence type="ECO:0000256" key="1">
    <source>
        <dbReference type="ARBA" id="ARBA00022860"/>
    </source>
</evidence>
<feature type="compositionally biased region" description="Polar residues" evidence="8">
    <location>
        <begin position="231"/>
        <end position="247"/>
    </location>
</feature>
<dbReference type="Gene3D" id="1.20.5.190">
    <property type="match status" value="1"/>
</dbReference>
<keyword evidence="1" id="KW-0112">Calmodulin-binding</keyword>
<dbReference type="Pfam" id="PF02365">
    <property type="entry name" value="NAM"/>
    <property type="match status" value="1"/>
</dbReference>
<evidence type="ECO:0000256" key="2">
    <source>
        <dbReference type="ARBA" id="ARBA00023015"/>
    </source>
</evidence>
<feature type="compositionally biased region" description="Polar residues" evidence="8">
    <location>
        <begin position="470"/>
        <end position="481"/>
    </location>
</feature>
<dbReference type="AlphaFoldDB" id="A0AAE2CB94"/>
<feature type="compositionally biased region" description="Polar residues" evidence="8">
    <location>
        <begin position="316"/>
        <end position="333"/>
    </location>
</feature>
<comment type="similarity">
    <text evidence="6">Belongs to the IQD family.</text>
</comment>
<evidence type="ECO:0000256" key="6">
    <source>
        <dbReference type="ARBA" id="ARBA00024341"/>
    </source>
</evidence>
<keyword evidence="2" id="KW-0805">Transcription regulation</keyword>
<keyword evidence="4" id="KW-0804">Transcription</keyword>
<evidence type="ECO:0000256" key="8">
    <source>
        <dbReference type="SAM" id="MobiDB-lite"/>
    </source>
</evidence>
<dbReference type="InterPro" id="IPR003441">
    <property type="entry name" value="NAC-dom"/>
</dbReference>
<accession>A0AAE2CB94</accession>
<gene>
    <name evidence="11" type="ORF">Salat_2692300</name>
</gene>
<feature type="region of interest" description="Disordered" evidence="8">
    <location>
        <begin position="290"/>
        <end position="441"/>
    </location>
</feature>
<sequence length="481" mass="54732">MLCMFEVDYVRETVPLPEESEYLWFQLLDSFCELLMNSGNARHILKVKHSKTLLMDQWVSLNINIMKDANLNGKSPSVVRFHPTEEELLQYYLRKKVAFEKIDLDVMQDVDPWDIQEHYAAITIQTAFRGYLARRALRALKGVVKLQALSRILDQRMRQTSEESRRSTFSDTNIMTNNSLYLQYISISKDGTSCIPDDWDERPHTIDEVNAMLQQRKTKATLKHERNLSQAFSEQTWRTGRTSSLGSENELGEKKHQLPDRWMAAKPCDNRGRASTDKRDQTFEMYASPQPHSYLAPNFRSSQHQRPGSPLHRARSQNQPLGSHVTPSPSKTRPLQVRSASPHCDHTAQTPSMRSNYYYTTGGSTSLHPQNYKETTNASSRISVPNYMAATESAKARIRSQSAPRQRHSSTPSPQREKVGARKRLSYPVPDPQNSASPSLKSVSGVYMLYEQKSNYSSCCTESLGGEVSVSPSSTSDLTKR</sequence>
<keyword evidence="12" id="KW-1185">Reference proteome</keyword>
<feature type="compositionally biased region" description="Polar residues" evidence="8">
    <location>
        <begin position="347"/>
        <end position="383"/>
    </location>
</feature>
<dbReference type="Pfam" id="PF00612">
    <property type="entry name" value="IQ"/>
    <property type="match status" value="1"/>
</dbReference>
<feature type="region of interest" description="Disordered" evidence="8">
    <location>
        <begin position="461"/>
        <end position="481"/>
    </location>
</feature>
<proteinExistence type="inferred from homology"/>
<evidence type="ECO:0000259" key="10">
    <source>
        <dbReference type="Pfam" id="PF13178"/>
    </source>
</evidence>
<feature type="compositionally biased region" description="Polar residues" evidence="8">
    <location>
        <begin position="432"/>
        <end position="441"/>
    </location>
</feature>
<dbReference type="PROSITE" id="PS50096">
    <property type="entry name" value="IQ"/>
    <property type="match status" value="1"/>
</dbReference>
<dbReference type="InterPro" id="IPR000048">
    <property type="entry name" value="IQ_motif_EF-hand-BS"/>
</dbReference>
<reference evidence="11" key="1">
    <citation type="submission" date="2020-06" db="EMBL/GenBank/DDBJ databases">
        <authorList>
            <person name="Li T."/>
            <person name="Hu X."/>
            <person name="Zhang T."/>
            <person name="Song X."/>
            <person name="Zhang H."/>
            <person name="Dai N."/>
            <person name="Sheng W."/>
            <person name="Hou X."/>
            <person name="Wei L."/>
        </authorList>
    </citation>
    <scope>NUCLEOTIDE SEQUENCE</scope>
    <source>
        <strain evidence="11">3651</strain>
        <tissue evidence="11">Leaf</tissue>
    </source>
</reference>
<feature type="region of interest" description="Disordered" evidence="8">
    <location>
        <begin position="231"/>
        <end position="258"/>
    </location>
</feature>
<reference evidence="11" key="2">
    <citation type="journal article" date="2024" name="Plant">
        <title>Genomic evolution and insights into agronomic trait innovations of Sesamum species.</title>
        <authorList>
            <person name="Miao H."/>
            <person name="Wang L."/>
            <person name="Qu L."/>
            <person name="Liu H."/>
            <person name="Sun Y."/>
            <person name="Le M."/>
            <person name="Wang Q."/>
            <person name="Wei S."/>
            <person name="Zheng Y."/>
            <person name="Lin W."/>
            <person name="Duan Y."/>
            <person name="Cao H."/>
            <person name="Xiong S."/>
            <person name="Wang X."/>
            <person name="Wei L."/>
            <person name="Li C."/>
            <person name="Ma Q."/>
            <person name="Ju M."/>
            <person name="Zhao R."/>
            <person name="Li G."/>
            <person name="Mu C."/>
            <person name="Tian Q."/>
            <person name="Mei H."/>
            <person name="Zhang T."/>
            <person name="Gao T."/>
            <person name="Zhang H."/>
        </authorList>
    </citation>
    <scope>NUCLEOTIDE SEQUENCE</scope>
    <source>
        <strain evidence="11">3651</strain>
    </source>
</reference>
<dbReference type="InterPro" id="IPR025064">
    <property type="entry name" value="DUF4005"/>
</dbReference>
<dbReference type="PANTHER" id="PTHR32295:SF6">
    <property type="entry name" value="PROTEIN IQ-DOMAIN 18"/>
    <property type="match status" value="1"/>
</dbReference>
<dbReference type="CDD" id="cd23767">
    <property type="entry name" value="IQCD"/>
    <property type="match status" value="1"/>
</dbReference>
<dbReference type="PANTHER" id="PTHR32295">
    <property type="entry name" value="IQ-DOMAIN 5-RELATED"/>
    <property type="match status" value="1"/>
</dbReference>
<feature type="domain" description="NAC" evidence="9">
    <location>
        <begin position="79"/>
        <end position="115"/>
    </location>
</feature>
<feature type="domain" description="DUF4005" evidence="10">
    <location>
        <begin position="343"/>
        <end position="436"/>
    </location>
</feature>
<evidence type="ECO:0000313" key="11">
    <source>
        <dbReference type="EMBL" id="KAK4415849.1"/>
    </source>
</evidence>
<dbReference type="EMBL" id="JACGWO010000011">
    <property type="protein sequence ID" value="KAK4415849.1"/>
    <property type="molecule type" value="Genomic_DNA"/>
</dbReference>
<dbReference type="GO" id="GO:0006355">
    <property type="term" value="P:regulation of DNA-templated transcription"/>
    <property type="evidence" value="ECO:0007669"/>
    <property type="project" value="InterPro"/>
</dbReference>
<evidence type="ECO:0000259" key="9">
    <source>
        <dbReference type="Pfam" id="PF02365"/>
    </source>
</evidence>
<comment type="caution">
    <text evidence="11">The sequence shown here is derived from an EMBL/GenBank/DDBJ whole genome shotgun (WGS) entry which is preliminary data.</text>
</comment>
<name>A0AAE2CB94_9LAMI</name>
<comment type="subunit">
    <text evidence="7">Binds to multiple calmodulin (CaM) in the presence of Ca(2+) and CaM-like proteins.</text>
</comment>
<dbReference type="Proteomes" id="UP001293254">
    <property type="component" value="Unassembled WGS sequence"/>
</dbReference>
<keyword evidence="3" id="KW-0238">DNA-binding</keyword>
<protein>
    <submittedName>
        <fullName evidence="11">Protein IQ-DOMAIN 14</fullName>
    </submittedName>
</protein>
<evidence type="ECO:0000256" key="7">
    <source>
        <dbReference type="ARBA" id="ARBA00024378"/>
    </source>
</evidence>
<dbReference type="GO" id="GO:0003677">
    <property type="term" value="F:DNA binding"/>
    <property type="evidence" value="ECO:0007669"/>
    <property type="project" value="UniProtKB-KW"/>
</dbReference>
<dbReference type="GO" id="GO:0005516">
    <property type="term" value="F:calmodulin binding"/>
    <property type="evidence" value="ECO:0007669"/>
    <property type="project" value="UniProtKB-KW"/>
</dbReference>
<dbReference type="SUPFAM" id="SSF101941">
    <property type="entry name" value="NAC domain"/>
    <property type="match status" value="1"/>
</dbReference>
<evidence type="ECO:0000256" key="5">
    <source>
        <dbReference type="ARBA" id="ARBA00023242"/>
    </source>
</evidence>
<evidence type="ECO:0000313" key="12">
    <source>
        <dbReference type="Proteomes" id="UP001293254"/>
    </source>
</evidence>
<organism evidence="11 12">
    <name type="scientific">Sesamum alatum</name>
    <dbReference type="NCBI Taxonomy" id="300844"/>
    <lineage>
        <taxon>Eukaryota</taxon>
        <taxon>Viridiplantae</taxon>
        <taxon>Streptophyta</taxon>
        <taxon>Embryophyta</taxon>
        <taxon>Tracheophyta</taxon>
        <taxon>Spermatophyta</taxon>
        <taxon>Magnoliopsida</taxon>
        <taxon>eudicotyledons</taxon>
        <taxon>Gunneridae</taxon>
        <taxon>Pentapetalae</taxon>
        <taxon>asterids</taxon>
        <taxon>lamiids</taxon>
        <taxon>Lamiales</taxon>
        <taxon>Pedaliaceae</taxon>
        <taxon>Sesamum</taxon>
    </lineage>
</organism>
<dbReference type="Pfam" id="PF13178">
    <property type="entry name" value="DUF4005"/>
    <property type="match status" value="1"/>
</dbReference>
<keyword evidence="5" id="KW-0539">Nucleus</keyword>
<dbReference type="SMART" id="SM00015">
    <property type="entry name" value="IQ"/>
    <property type="match status" value="1"/>
</dbReference>
<evidence type="ECO:0000256" key="4">
    <source>
        <dbReference type="ARBA" id="ARBA00023163"/>
    </source>
</evidence>
<dbReference type="InterPro" id="IPR036093">
    <property type="entry name" value="NAC_dom_sf"/>
</dbReference>
<evidence type="ECO:0000256" key="3">
    <source>
        <dbReference type="ARBA" id="ARBA00023125"/>
    </source>
</evidence>
<feature type="compositionally biased region" description="Polar residues" evidence="8">
    <location>
        <begin position="399"/>
        <end position="414"/>
    </location>
</feature>